<evidence type="ECO:0000256" key="1">
    <source>
        <dbReference type="SAM" id="MobiDB-lite"/>
    </source>
</evidence>
<comment type="caution">
    <text evidence="3">The sequence shown here is derived from an EMBL/GenBank/DDBJ whole genome shotgun (WGS) entry which is preliminary data.</text>
</comment>
<organism evidence="3 4">
    <name type="scientific">Pseudochelatococcus contaminans</name>
    <dbReference type="NCBI Taxonomy" id="1538103"/>
    <lineage>
        <taxon>Bacteria</taxon>
        <taxon>Pseudomonadati</taxon>
        <taxon>Pseudomonadota</taxon>
        <taxon>Alphaproteobacteria</taxon>
        <taxon>Hyphomicrobiales</taxon>
        <taxon>Chelatococcaceae</taxon>
        <taxon>Pseudochelatococcus</taxon>
    </lineage>
</organism>
<reference evidence="3 4" key="1">
    <citation type="submission" date="2020-08" db="EMBL/GenBank/DDBJ databases">
        <title>Genomic Encyclopedia of Type Strains, Phase IV (KMG-IV): sequencing the most valuable type-strain genomes for metagenomic binning, comparative biology and taxonomic classification.</title>
        <authorList>
            <person name="Goeker M."/>
        </authorList>
    </citation>
    <scope>NUCLEOTIDE SEQUENCE [LARGE SCALE GENOMIC DNA]</scope>
    <source>
        <strain evidence="3 4">DSM 28760</strain>
    </source>
</reference>
<protein>
    <recommendedName>
        <fullName evidence="5">DUF2865 domain-containing protein</fullName>
    </recommendedName>
</protein>
<evidence type="ECO:0000313" key="4">
    <source>
        <dbReference type="Proteomes" id="UP000537592"/>
    </source>
</evidence>
<evidence type="ECO:0000256" key="2">
    <source>
        <dbReference type="SAM" id="SignalP"/>
    </source>
</evidence>
<gene>
    <name evidence="3" type="ORF">FHS81_000024</name>
</gene>
<dbReference type="RefSeq" id="WP_183750025.1">
    <property type="nucleotide sequence ID" value="NZ_JACICC010000001.1"/>
</dbReference>
<keyword evidence="2" id="KW-0732">Signal</keyword>
<evidence type="ECO:0008006" key="5">
    <source>
        <dbReference type="Google" id="ProtNLM"/>
    </source>
</evidence>
<dbReference type="Proteomes" id="UP000537592">
    <property type="component" value="Unassembled WGS sequence"/>
</dbReference>
<dbReference type="InterPro" id="IPR021293">
    <property type="entry name" value="DUF2865"/>
</dbReference>
<sequence length="383" mass="40931">MAAHSRLFGILTFLAITTAGVGGAAAQAIDCSAYRAELNGLSRGVDPRAQEYLVAAQRQRGELDRTRAYFNQIGCTRTDNFRTPGECAPLRAHMQQMQSNLNEMLAYADRLGGGPRNQARRRQLQAALDRHCANVPERPRGFFERIFGSPQESDYPPEMPQADVSNALPEAPREERASGGSQPVCVRLADGFFFPLGGPFQGVAQAQQVCQAQCPATRTELFFMSQGGTIERAQSASGVPYSSLPNARAYQKRLVPEAACLQQGETWEHALQAAQSLIAPQESDIVVTAEKARELSRPAGARSASRVSQADTAADAEDIADAAAVPTAGGESAGIGPGLTDAGATISRREGMLISATSPDGGRRNVRVVAPYLIPTPETPHRN</sequence>
<accession>A0A7W5Z0U4</accession>
<dbReference type="EMBL" id="JACICC010000001">
    <property type="protein sequence ID" value="MBB3807970.1"/>
    <property type="molecule type" value="Genomic_DNA"/>
</dbReference>
<feature type="chain" id="PRO_5030880892" description="DUF2865 domain-containing protein" evidence="2">
    <location>
        <begin position="25"/>
        <end position="383"/>
    </location>
</feature>
<name>A0A7W5Z0U4_9HYPH</name>
<proteinExistence type="predicted"/>
<dbReference type="Pfam" id="PF11064">
    <property type="entry name" value="DUF2865"/>
    <property type="match status" value="1"/>
</dbReference>
<keyword evidence="4" id="KW-1185">Reference proteome</keyword>
<dbReference type="AlphaFoldDB" id="A0A7W5Z0U4"/>
<feature type="region of interest" description="Disordered" evidence="1">
    <location>
        <begin position="294"/>
        <end position="313"/>
    </location>
</feature>
<evidence type="ECO:0000313" key="3">
    <source>
        <dbReference type="EMBL" id="MBB3807970.1"/>
    </source>
</evidence>
<feature type="signal peptide" evidence="2">
    <location>
        <begin position="1"/>
        <end position="24"/>
    </location>
</feature>